<dbReference type="FunFam" id="3.30.160.60:FF:000120">
    <property type="entry name" value="Zinc finger protein 430"/>
    <property type="match status" value="1"/>
</dbReference>
<dbReference type="SMART" id="SM00355">
    <property type="entry name" value="ZnF_C2H2"/>
    <property type="match status" value="3"/>
</dbReference>
<reference evidence="13" key="1">
    <citation type="submission" date="2025-08" db="UniProtKB">
        <authorList>
            <consortium name="RefSeq"/>
        </authorList>
    </citation>
    <scope>IDENTIFICATION</scope>
    <source>
        <tissue evidence="13">Blood</tissue>
    </source>
</reference>
<dbReference type="Pfam" id="PF00096">
    <property type="entry name" value="zf-C2H2"/>
    <property type="match status" value="2"/>
</dbReference>
<dbReference type="PANTHER" id="PTHR24384:SF201">
    <property type="entry name" value="ZINC FINGER PROTEIN 100-RELATED"/>
    <property type="match status" value="1"/>
</dbReference>
<evidence type="ECO:0000256" key="7">
    <source>
        <dbReference type="ARBA" id="ARBA00023125"/>
    </source>
</evidence>
<dbReference type="PANTHER" id="PTHR24384">
    <property type="entry name" value="FINGER PUTATIVE TRANSCRIPTION FACTOR FAMILY-RELATED"/>
    <property type="match status" value="1"/>
</dbReference>
<dbReference type="RefSeq" id="XP_032128384.1">
    <property type="nucleotide sequence ID" value="XM_032272493.1"/>
</dbReference>
<comment type="subcellular location">
    <subcellularLocation>
        <location evidence="1">Nucleus</location>
    </subcellularLocation>
</comment>
<dbReference type="GO" id="GO:0000981">
    <property type="term" value="F:DNA-binding transcription factor activity, RNA polymerase II-specific"/>
    <property type="evidence" value="ECO:0007669"/>
    <property type="project" value="TreeGrafter"/>
</dbReference>
<sequence>MQAYEIMNRWPGNLSCWRKQVAAADLMPAGRACPHGYKWVPSSRSLERQDLSQTVARRSLGCLQILCSNFAQDLWPEQDITDSFQEVLLKKYGKCGPENLQLRKGCKSVDECKVRKGDYNKLNQRLTTTRSNIFQCEPYVKVFRKFSNSNRLKIRHTGKKSFKCKKCEKSFCMLLHLTQHKINHITENSYQCKDCGKAFNWFSTLTTHRRIHTGEKPYKCEECGKAFNRSSHLTTHKIIHTGEKPYKCE</sequence>
<feature type="non-terminal residue" evidence="13">
    <location>
        <position position="249"/>
    </location>
</feature>
<evidence type="ECO:0000256" key="2">
    <source>
        <dbReference type="ARBA" id="ARBA00022723"/>
    </source>
</evidence>
<dbReference type="GO" id="GO:0008270">
    <property type="term" value="F:zinc ion binding"/>
    <property type="evidence" value="ECO:0007669"/>
    <property type="project" value="UniProtKB-KW"/>
</dbReference>
<name>A0A6J3HF67_SAPAP</name>
<proteinExistence type="predicted"/>
<dbReference type="GO" id="GO:0005634">
    <property type="term" value="C:nucleus"/>
    <property type="evidence" value="ECO:0007669"/>
    <property type="project" value="UniProtKB-SubCell"/>
</dbReference>
<feature type="domain" description="C2H2-type" evidence="11">
    <location>
        <begin position="190"/>
        <end position="217"/>
    </location>
</feature>
<dbReference type="SUPFAM" id="SSF57667">
    <property type="entry name" value="beta-beta-alpha zinc fingers"/>
    <property type="match status" value="3"/>
</dbReference>
<evidence type="ECO:0000256" key="10">
    <source>
        <dbReference type="PROSITE-ProRule" id="PRU00042"/>
    </source>
</evidence>
<evidence type="ECO:0000256" key="3">
    <source>
        <dbReference type="ARBA" id="ARBA00022737"/>
    </source>
</evidence>
<keyword evidence="5" id="KW-0862">Zinc</keyword>
<dbReference type="GO" id="GO:0000978">
    <property type="term" value="F:RNA polymerase II cis-regulatory region sequence-specific DNA binding"/>
    <property type="evidence" value="ECO:0007669"/>
    <property type="project" value="TreeGrafter"/>
</dbReference>
<organism evidence="12 13">
    <name type="scientific">Sapajus apella</name>
    <name type="common">Brown-capped capuchin</name>
    <name type="synonym">Cebus apella</name>
    <dbReference type="NCBI Taxonomy" id="9515"/>
    <lineage>
        <taxon>Eukaryota</taxon>
        <taxon>Metazoa</taxon>
        <taxon>Chordata</taxon>
        <taxon>Craniata</taxon>
        <taxon>Vertebrata</taxon>
        <taxon>Euteleostomi</taxon>
        <taxon>Mammalia</taxon>
        <taxon>Eutheria</taxon>
        <taxon>Euarchontoglires</taxon>
        <taxon>Primates</taxon>
        <taxon>Haplorrhini</taxon>
        <taxon>Platyrrhini</taxon>
        <taxon>Cebidae</taxon>
        <taxon>Cebinae</taxon>
        <taxon>Sapajus</taxon>
    </lineage>
</organism>
<evidence type="ECO:0000313" key="13">
    <source>
        <dbReference type="RefSeq" id="XP_032128384.1"/>
    </source>
</evidence>
<dbReference type="Gene3D" id="3.30.160.60">
    <property type="entry name" value="Classic Zinc Finger"/>
    <property type="match status" value="3"/>
</dbReference>
<keyword evidence="8" id="KW-0804">Transcription</keyword>
<dbReference type="InterPro" id="IPR013087">
    <property type="entry name" value="Znf_C2H2_type"/>
</dbReference>
<protein>
    <submittedName>
        <fullName evidence="13">Zinc finger protein 100-like</fullName>
    </submittedName>
</protein>
<feature type="domain" description="C2H2-type" evidence="11">
    <location>
        <begin position="218"/>
        <end position="245"/>
    </location>
</feature>
<keyword evidence="12" id="KW-1185">Reference proteome</keyword>
<evidence type="ECO:0000256" key="8">
    <source>
        <dbReference type="ARBA" id="ARBA00023163"/>
    </source>
</evidence>
<keyword evidence="4 10" id="KW-0863">Zinc-finger</keyword>
<evidence type="ECO:0000256" key="9">
    <source>
        <dbReference type="ARBA" id="ARBA00023242"/>
    </source>
</evidence>
<keyword evidence="9" id="KW-0539">Nucleus</keyword>
<keyword evidence="6" id="KW-0805">Transcription regulation</keyword>
<dbReference type="GeneID" id="116546160"/>
<dbReference type="InterPro" id="IPR036236">
    <property type="entry name" value="Znf_C2H2_sf"/>
</dbReference>
<evidence type="ECO:0000313" key="12">
    <source>
        <dbReference type="Proteomes" id="UP000504640"/>
    </source>
</evidence>
<evidence type="ECO:0000256" key="4">
    <source>
        <dbReference type="ARBA" id="ARBA00022771"/>
    </source>
</evidence>
<keyword evidence="7" id="KW-0238">DNA-binding</keyword>
<evidence type="ECO:0000259" key="11">
    <source>
        <dbReference type="PROSITE" id="PS50157"/>
    </source>
</evidence>
<accession>A0A6J3HF67</accession>
<evidence type="ECO:0000256" key="5">
    <source>
        <dbReference type="ARBA" id="ARBA00022833"/>
    </source>
</evidence>
<gene>
    <name evidence="13" type="primary">LOC116546160</name>
</gene>
<dbReference type="PROSITE" id="PS00028">
    <property type="entry name" value="ZINC_FINGER_C2H2_1"/>
    <property type="match status" value="3"/>
</dbReference>
<dbReference type="FunFam" id="3.30.160.60:FF:002448">
    <property type="entry name" value="Zinc finger protein 430"/>
    <property type="match status" value="1"/>
</dbReference>
<evidence type="ECO:0000256" key="6">
    <source>
        <dbReference type="ARBA" id="ARBA00023015"/>
    </source>
</evidence>
<keyword evidence="3" id="KW-0677">Repeat</keyword>
<dbReference type="PROSITE" id="PS50157">
    <property type="entry name" value="ZINC_FINGER_C2H2_2"/>
    <property type="match status" value="3"/>
</dbReference>
<feature type="domain" description="C2H2-type" evidence="11">
    <location>
        <begin position="162"/>
        <end position="189"/>
    </location>
</feature>
<dbReference type="Proteomes" id="UP000504640">
    <property type="component" value="Unplaced"/>
</dbReference>
<keyword evidence="2" id="KW-0479">Metal-binding</keyword>
<dbReference type="InterPro" id="IPR050752">
    <property type="entry name" value="C2H2-ZF_domain"/>
</dbReference>
<dbReference type="AlphaFoldDB" id="A0A6J3HF67"/>
<evidence type="ECO:0000256" key="1">
    <source>
        <dbReference type="ARBA" id="ARBA00004123"/>
    </source>
</evidence>
<dbReference type="FunFam" id="3.30.160.60:FF:001737">
    <property type="entry name" value="Zinc finger protein 100"/>
    <property type="match status" value="1"/>
</dbReference>